<dbReference type="EMBL" id="JAEACQ010000305">
    <property type="protein sequence ID" value="MBL7632287.1"/>
    <property type="molecule type" value="Genomic_DNA"/>
</dbReference>
<evidence type="ECO:0000313" key="2">
    <source>
        <dbReference type="Proteomes" id="UP000604475"/>
    </source>
</evidence>
<evidence type="ECO:0000313" key="1">
    <source>
        <dbReference type="EMBL" id="MBL7632287.1"/>
    </source>
</evidence>
<dbReference type="Proteomes" id="UP000604475">
    <property type="component" value="Unassembled WGS sequence"/>
</dbReference>
<gene>
    <name evidence="1" type="ORF">I7412_35075</name>
</gene>
<dbReference type="RefSeq" id="WP_203006932.1">
    <property type="nucleotide sequence ID" value="NZ_JADWYU010000395.1"/>
</dbReference>
<sequence length="45" mass="4976">MRAGGARRDQSERGQVKRTTACMRETVDVEACARFDTSDSLVSKV</sequence>
<reference evidence="1" key="1">
    <citation type="submission" date="2020-12" db="EMBL/GenBank/DDBJ databases">
        <title>Genomic characterization of non-nitrogen-fixing Frankia strains.</title>
        <authorList>
            <person name="Carlos-Shanley C."/>
            <person name="Guerra T."/>
            <person name="Hahn D."/>
        </authorList>
    </citation>
    <scope>NUCLEOTIDE SEQUENCE</scope>
    <source>
        <strain evidence="1">CN6</strain>
    </source>
</reference>
<protein>
    <submittedName>
        <fullName evidence="1">Uncharacterized protein</fullName>
    </submittedName>
</protein>
<comment type="caution">
    <text evidence="1">The sequence shown here is derived from an EMBL/GenBank/DDBJ whole genome shotgun (WGS) entry which is preliminary data.</text>
</comment>
<proteinExistence type="predicted"/>
<organism evidence="1 2">
    <name type="scientific">Frankia nepalensis</name>
    <dbReference type="NCBI Taxonomy" id="1836974"/>
    <lineage>
        <taxon>Bacteria</taxon>
        <taxon>Bacillati</taxon>
        <taxon>Actinomycetota</taxon>
        <taxon>Actinomycetes</taxon>
        <taxon>Frankiales</taxon>
        <taxon>Frankiaceae</taxon>
        <taxon>Frankia</taxon>
    </lineage>
</organism>
<dbReference type="AlphaFoldDB" id="A0A937RLF4"/>
<accession>A0A937RLF4</accession>
<keyword evidence="2" id="KW-1185">Reference proteome</keyword>
<name>A0A937RLF4_9ACTN</name>